<sequence length="123" mass="14517">IIVTLRNPEDNCLSLYYFSQSAEGYQESFEDFYKLFLAGRVCFGSFWKQVLSYWNERHRLNTIFIKYKDMKNDLPGVIKTVANFLGKSITEDQLTKLTELLSFESMKNNPTVNYHESLQYMLV</sequence>
<comment type="caution">
    <text evidence="4">The sequence shown here is derived from an EMBL/GenBank/DDBJ whole genome shotgun (WGS) entry which is preliminary data.</text>
</comment>
<comment type="similarity">
    <text evidence="1">Belongs to the sulfotransferase 1 family.</text>
</comment>
<dbReference type="EMBL" id="VTPC01047237">
    <property type="protein sequence ID" value="KAF2890745.1"/>
    <property type="molecule type" value="Genomic_DNA"/>
</dbReference>
<dbReference type="SUPFAM" id="SSF52540">
    <property type="entry name" value="P-loop containing nucleoside triphosphate hydrolases"/>
    <property type="match status" value="1"/>
</dbReference>
<dbReference type="GO" id="GO:0008146">
    <property type="term" value="F:sulfotransferase activity"/>
    <property type="evidence" value="ECO:0007669"/>
    <property type="project" value="InterPro"/>
</dbReference>
<dbReference type="InterPro" id="IPR000863">
    <property type="entry name" value="Sulfotransferase_dom"/>
</dbReference>
<evidence type="ECO:0000313" key="4">
    <source>
        <dbReference type="EMBL" id="KAF2890745.1"/>
    </source>
</evidence>
<proteinExistence type="inferred from homology"/>
<feature type="domain" description="Sulfotransferase" evidence="3">
    <location>
        <begin position="1"/>
        <end position="118"/>
    </location>
</feature>
<dbReference type="Gene3D" id="3.40.50.300">
    <property type="entry name" value="P-loop containing nucleotide triphosphate hydrolases"/>
    <property type="match status" value="1"/>
</dbReference>
<dbReference type="AlphaFoldDB" id="A0A8K0G3W1"/>
<name>A0A8K0G3W1_IGNLU</name>
<dbReference type="Pfam" id="PF00685">
    <property type="entry name" value="Sulfotransfer_1"/>
    <property type="match status" value="1"/>
</dbReference>
<evidence type="ECO:0000256" key="2">
    <source>
        <dbReference type="ARBA" id="ARBA00022679"/>
    </source>
</evidence>
<feature type="non-terminal residue" evidence="4">
    <location>
        <position position="1"/>
    </location>
</feature>
<gene>
    <name evidence="4" type="ORF">ILUMI_15428</name>
</gene>
<dbReference type="InterPro" id="IPR027417">
    <property type="entry name" value="P-loop_NTPase"/>
</dbReference>
<protein>
    <recommendedName>
        <fullName evidence="3">Sulfotransferase domain-containing protein</fullName>
    </recommendedName>
</protein>
<evidence type="ECO:0000259" key="3">
    <source>
        <dbReference type="Pfam" id="PF00685"/>
    </source>
</evidence>
<keyword evidence="2" id="KW-0808">Transferase</keyword>
<evidence type="ECO:0000256" key="1">
    <source>
        <dbReference type="ARBA" id="ARBA00005771"/>
    </source>
</evidence>
<accession>A0A8K0G3W1</accession>
<dbReference type="OrthoDB" id="205623at2759"/>
<dbReference type="PANTHER" id="PTHR11783">
    <property type="entry name" value="SULFOTRANSFERASE SULT"/>
    <property type="match status" value="1"/>
</dbReference>
<keyword evidence="5" id="KW-1185">Reference proteome</keyword>
<organism evidence="4 5">
    <name type="scientific">Ignelater luminosus</name>
    <name type="common">Cucubano</name>
    <name type="synonym">Pyrophorus luminosus</name>
    <dbReference type="NCBI Taxonomy" id="2038154"/>
    <lineage>
        <taxon>Eukaryota</taxon>
        <taxon>Metazoa</taxon>
        <taxon>Ecdysozoa</taxon>
        <taxon>Arthropoda</taxon>
        <taxon>Hexapoda</taxon>
        <taxon>Insecta</taxon>
        <taxon>Pterygota</taxon>
        <taxon>Neoptera</taxon>
        <taxon>Endopterygota</taxon>
        <taxon>Coleoptera</taxon>
        <taxon>Polyphaga</taxon>
        <taxon>Elateriformia</taxon>
        <taxon>Elateroidea</taxon>
        <taxon>Elateridae</taxon>
        <taxon>Agrypninae</taxon>
        <taxon>Pyrophorini</taxon>
        <taxon>Ignelater</taxon>
    </lineage>
</organism>
<dbReference type="Proteomes" id="UP000801492">
    <property type="component" value="Unassembled WGS sequence"/>
</dbReference>
<evidence type="ECO:0000313" key="5">
    <source>
        <dbReference type="Proteomes" id="UP000801492"/>
    </source>
</evidence>
<reference evidence="4" key="1">
    <citation type="submission" date="2019-08" db="EMBL/GenBank/DDBJ databases">
        <title>The genome of the North American firefly Photinus pyralis.</title>
        <authorList>
            <consortium name="Photinus pyralis genome working group"/>
            <person name="Fallon T.R."/>
            <person name="Sander Lower S.E."/>
            <person name="Weng J.-K."/>
        </authorList>
    </citation>
    <scope>NUCLEOTIDE SEQUENCE</scope>
    <source>
        <strain evidence="4">TRF0915ILg1</strain>
        <tissue evidence="4">Whole body</tissue>
    </source>
</reference>